<accession>A0ABT5FBK2</accession>
<organism evidence="1 2">
    <name type="scientific">Psychrosphaera algicola</name>
    <dbReference type="NCBI Taxonomy" id="3023714"/>
    <lineage>
        <taxon>Bacteria</taxon>
        <taxon>Pseudomonadati</taxon>
        <taxon>Pseudomonadota</taxon>
        <taxon>Gammaproteobacteria</taxon>
        <taxon>Alteromonadales</taxon>
        <taxon>Pseudoalteromonadaceae</taxon>
        <taxon>Psychrosphaera</taxon>
    </lineage>
</organism>
<name>A0ABT5FBK2_9GAMM</name>
<dbReference type="Proteomes" id="UP001528411">
    <property type="component" value="Unassembled WGS sequence"/>
</dbReference>
<reference evidence="1 2" key="1">
    <citation type="submission" date="2023-01" db="EMBL/GenBank/DDBJ databases">
        <title>Psychrosphaera sp. nov., isolated from marine algae.</title>
        <authorList>
            <person name="Bayburt H."/>
            <person name="Choi B.J."/>
            <person name="Kim J.M."/>
            <person name="Choi D.G."/>
            <person name="Jeon C.O."/>
        </authorList>
    </citation>
    <scope>NUCLEOTIDE SEQUENCE [LARGE SCALE GENOMIC DNA]</scope>
    <source>
        <strain evidence="1 2">G1-22</strain>
    </source>
</reference>
<protein>
    <submittedName>
        <fullName evidence="1">Uncharacterized protein</fullName>
    </submittedName>
</protein>
<comment type="caution">
    <text evidence="1">The sequence shown here is derived from an EMBL/GenBank/DDBJ whole genome shotgun (WGS) entry which is preliminary data.</text>
</comment>
<evidence type="ECO:0000313" key="1">
    <source>
        <dbReference type="EMBL" id="MDC2888223.1"/>
    </source>
</evidence>
<dbReference type="EMBL" id="JAQOMS010000002">
    <property type="protein sequence ID" value="MDC2888223.1"/>
    <property type="molecule type" value="Genomic_DNA"/>
</dbReference>
<gene>
    <name evidence="1" type="ORF">PN838_04790</name>
</gene>
<proteinExistence type="predicted"/>
<keyword evidence="2" id="KW-1185">Reference proteome</keyword>
<sequence length="52" mass="6036">MTFIFHGIGGDHLSVSTEAHRQLVAYLASHKEQYWTDSYINIMSYVAEFNKK</sequence>
<dbReference type="RefSeq" id="WP_272179898.1">
    <property type="nucleotide sequence ID" value="NZ_JAQOMS010000002.1"/>
</dbReference>
<evidence type="ECO:0000313" key="2">
    <source>
        <dbReference type="Proteomes" id="UP001528411"/>
    </source>
</evidence>